<evidence type="ECO:0000259" key="9">
    <source>
        <dbReference type="Pfam" id="PF01120"/>
    </source>
</evidence>
<proteinExistence type="inferred from homology"/>
<evidence type="ECO:0000313" key="11">
    <source>
        <dbReference type="Proteomes" id="UP000515154"/>
    </source>
</evidence>
<protein>
    <recommendedName>
        <fullName evidence="3">alpha-L-fucosidase</fullName>
        <ecNumber evidence="3">3.2.1.51</ecNumber>
    </recommendedName>
</protein>
<dbReference type="FunFam" id="3.20.20.80:FF:000027">
    <property type="entry name" value="Alpha-L-fucosidase"/>
    <property type="match status" value="1"/>
</dbReference>
<organism evidence="11 12">
    <name type="scientific">Octopus sinensis</name>
    <name type="common">East Asian common octopus</name>
    <dbReference type="NCBI Taxonomy" id="2607531"/>
    <lineage>
        <taxon>Eukaryota</taxon>
        <taxon>Metazoa</taxon>
        <taxon>Spiralia</taxon>
        <taxon>Lophotrochozoa</taxon>
        <taxon>Mollusca</taxon>
        <taxon>Cephalopoda</taxon>
        <taxon>Coleoidea</taxon>
        <taxon>Octopodiformes</taxon>
        <taxon>Octopoda</taxon>
        <taxon>Incirrata</taxon>
        <taxon>Octopodidae</taxon>
        <taxon>Octopus</taxon>
    </lineage>
</organism>
<dbReference type="InterPro" id="IPR017853">
    <property type="entry name" value="GH"/>
</dbReference>
<dbReference type="SUPFAM" id="SSF51445">
    <property type="entry name" value="(Trans)glycosidases"/>
    <property type="match status" value="1"/>
</dbReference>
<dbReference type="Pfam" id="PF01120">
    <property type="entry name" value="Alpha_L_fucos"/>
    <property type="match status" value="1"/>
</dbReference>
<dbReference type="InterPro" id="IPR016286">
    <property type="entry name" value="FUC_metazoa-typ"/>
</dbReference>
<keyword evidence="4 8" id="KW-0732">Signal</keyword>
<evidence type="ECO:0000256" key="6">
    <source>
        <dbReference type="ARBA" id="ARBA00023180"/>
    </source>
</evidence>
<sequence length="461" mass="53526">MMATAARMCGLYLLFLLSLLLQQTDAEYQPNWESLDKRIIPSWYDEAKFGIFLHWGVFSVPSYGSEWFWWYWKGSKNPYYVDFMNKNYPPDFTYADFAPKFTTEFFNAKEWANLFEAAGAKYVVLTSKHHEGFTNWPSKVSWNWNSMDVGPHRDLVGEFAAAVKKTSVHFGLYHSLLEWFHPLYLKDKASNFTTHDFAKTKAIPELHEIVKEYKPEVIWSDGDWECDDTYWNSTQFLAWLYNESPVKDTVCVNDRWGKNIRCKHGSFLNCNDRYNPGVLQKKKWENAMTIDRYSWGYRRNLRLQDLLTVDQLIDELAETVSCGGNLLVNVGPTHDGRISPIFEERLLQFGQWLKLNGEAIYSSKPWLHQNDTVTPRIWYTSNKASNGTAVYAIVLDRPKGNFIHLGSVDYLPSISVSLLGYSGNIEIKETITGIMLMIPNIQINEMPSKRAWVFKFMGAKV</sequence>
<dbReference type="SMART" id="SM00812">
    <property type="entry name" value="Alpha_L_fucos"/>
    <property type="match status" value="1"/>
</dbReference>
<accession>A0A6P7U0Q7</accession>
<dbReference type="Proteomes" id="UP000515154">
    <property type="component" value="Linkage group LG2"/>
</dbReference>
<name>A0A6P7U0Q7_9MOLL</name>
<keyword evidence="5 8" id="KW-0378">Hydrolase</keyword>
<comment type="function">
    <text evidence="1">Alpha-L-fucosidase is responsible for hydrolyzing the alpha-1,6-linked fucose joined to the reducing-end N-acetylglucosamine of the carbohydrate moieties of glycoproteins.</text>
</comment>
<dbReference type="InterPro" id="IPR013780">
    <property type="entry name" value="Glyco_hydro_b"/>
</dbReference>
<dbReference type="InterPro" id="IPR000933">
    <property type="entry name" value="Glyco_hydro_29"/>
</dbReference>
<dbReference type="PANTHER" id="PTHR10030">
    <property type="entry name" value="ALPHA-L-FUCOSIDASE"/>
    <property type="match status" value="1"/>
</dbReference>
<feature type="domain" description="Alpha-L-fucosidase C-terminal" evidence="10">
    <location>
        <begin position="369"/>
        <end position="456"/>
    </location>
</feature>
<evidence type="ECO:0000256" key="7">
    <source>
        <dbReference type="ARBA" id="ARBA00023295"/>
    </source>
</evidence>
<feature type="signal peptide" evidence="8">
    <location>
        <begin position="1"/>
        <end position="26"/>
    </location>
</feature>
<dbReference type="Pfam" id="PF16757">
    <property type="entry name" value="Fucosidase_C"/>
    <property type="match status" value="1"/>
</dbReference>
<dbReference type="Gene3D" id="2.60.40.1180">
    <property type="entry name" value="Golgi alpha-mannosidase II"/>
    <property type="match status" value="1"/>
</dbReference>
<dbReference type="GO" id="GO:0004560">
    <property type="term" value="F:alpha-L-fucosidase activity"/>
    <property type="evidence" value="ECO:0007669"/>
    <property type="project" value="UniProtKB-EC"/>
</dbReference>
<dbReference type="GO" id="GO:0016139">
    <property type="term" value="P:glycoside catabolic process"/>
    <property type="evidence" value="ECO:0007669"/>
    <property type="project" value="TreeGrafter"/>
</dbReference>
<evidence type="ECO:0000256" key="3">
    <source>
        <dbReference type="ARBA" id="ARBA00012662"/>
    </source>
</evidence>
<keyword evidence="7 8" id="KW-0326">Glycosidase</keyword>
<dbReference type="AlphaFoldDB" id="A0A6P7U0Q7"/>
<dbReference type="GO" id="GO:0006004">
    <property type="term" value="P:fucose metabolic process"/>
    <property type="evidence" value="ECO:0007669"/>
    <property type="project" value="InterPro"/>
</dbReference>
<evidence type="ECO:0000256" key="1">
    <source>
        <dbReference type="ARBA" id="ARBA00004071"/>
    </source>
</evidence>
<evidence type="ECO:0000256" key="8">
    <source>
        <dbReference type="PIRNR" id="PIRNR001092"/>
    </source>
</evidence>
<dbReference type="InterPro" id="IPR031919">
    <property type="entry name" value="Fucosidase_C"/>
</dbReference>
<dbReference type="Gene3D" id="3.20.20.80">
    <property type="entry name" value="Glycosidases"/>
    <property type="match status" value="1"/>
</dbReference>
<evidence type="ECO:0000256" key="2">
    <source>
        <dbReference type="ARBA" id="ARBA00007951"/>
    </source>
</evidence>
<feature type="domain" description="Glycoside hydrolase family 29 N-terminal" evidence="9">
    <location>
        <begin position="21"/>
        <end position="358"/>
    </location>
</feature>
<dbReference type="EC" id="3.2.1.51" evidence="3"/>
<dbReference type="PRINTS" id="PR00741">
    <property type="entry name" value="GLHYDRLASE29"/>
</dbReference>
<keyword evidence="11" id="KW-1185">Reference proteome</keyword>
<dbReference type="KEGG" id="osn:115232514"/>
<gene>
    <name evidence="12" type="primary">LOC115232514</name>
</gene>
<comment type="similarity">
    <text evidence="2 8">Belongs to the glycosyl hydrolase 29 family.</text>
</comment>
<dbReference type="PIRSF" id="PIRSF001092">
    <property type="entry name" value="Alpha-L-fucosidase"/>
    <property type="match status" value="1"/>
</dbReference>
<evidence type="ECO:0000313" key="12">
    <source>
        <dbReference type="RefSeq" id="XP_029658284.2"/>
    </source>
</evidence>
<evidence type="ECO:0000259" key="10">
    <source>
        <dbReference type="Pfam" id="PF16757"/>
    </source>
</evidence>
<reference evidence="12" key="1">
    <citation type="submission" date="2025-08" db="UniProtKB">
        <authorList>
            <consortium name="RefSeq"/>
        </authorList>
    </citation>
    <scope>IDENTIFICATION</scope>
</reference>
<dbReference type="RefSeq" id="XP_029658284.2">
    <property type="nucleotide sequence ID" value="XM_029802424.2"/>
</dbReference>
<dbReference type="GO" id="GO:0005764">
    <property type="term" value="C:lysosome"/>
    <property type="evidence" value="ECO:0007669"/>
    <property type="project" value="TreeGrafter"/>
</dbReference>
<keyword evidence="6" id="KW-0325">Glycoprotein</keyword>
<evidence type="ECO:0000256" key="5">
    <source>
        <dbReference type="ARBA" id="ARBA00022801"/>
    </source>
</evidence>
<evidence type="ECO:0000256" key="4">
    <source>
        <dbReference type="ARBA" id="ARBA00022729"/>
    </source>
</evidence>
<feature type="chain" id="PRO_5029086083" description="alpha-L-fucosidase" evidence="8">
    <location>
        <begin position="27"/>
        <end position="461"/>
    </location>
</feature>
<dbReference type="PANTHER" id="PTHR10030:SF37">
    <property type="entry name" value="ALPHA-L-FUCOSIDASE-RELATED"/>
    <property type="match status" value="1"/>
</dbReference>
<dbReference type="InterPro" id="IPR057739">
    <property type="entry name" value="Glyco_hydro_29_N"/>
</dbReference>